<feature type="region of interest" description="Disordered" evidence="1">
    <location>
        <begin position="379"/>
        <end position="402"/>
    </location>
</feature>
<accession>A0A1H7SVN9</accession>
<proteinExistence type="predicted"/>
<dbReference type="PANTHER" id="PTHR38597">
    <property type="entry name" value="BLL3834 PROTEIN"/>
    <property type="match status" value="1"/>
</dbReference>
<dbReference type="OrthoDB" id="9802662at2"/>
<dbReference type="PANTHER" id="PTHR38597:SF1">
    <property type="entry name" value="BLL3834 PROTEIN"/>
    <property type="match status" value="1"/>
</dbReference>
<organism evidence="2 3">
    <name type="scientific">Chitinophaga rupis</name>
    <dbReference type="NCBI Taxonomy" id="573321"/>
    <lineage>
        <taxon>Bacteria</taxon>
        <taxon>Pseudomonadati</taxon>
        <taxon>Bacteroidota</taxon>
        <taxon>Chitinophagia</taxon>
        <taxon>Chitinophagales</taxon>
        <taxon>Chitinophagaceae</taxon>
        <taxon>Chitinophaga</taxon>
    </lineage>
</organism>
<evidence type="ECO:0000256" key="1">
    <source>
        <dbReference type="SAM" id="MobiDB-lite"/>
    </source>
</evidence>
<dbReference type="EMBL" id="FOBB01000002">
    <property type="protein sequence ID" value="SEL76722.1"/>
    <property type="molecule type" value="Genomic_DNA"/>
</dbReference>
<keyword evidence="3" id="KW-1185">Reference proteome</keyword>
<dbReference type="InterPro" id="IPR008482">
    <property type="entry name" value="DUF763"/>
</dbReference>
<reference evidence="2 3" key="1">
    <citation type="submission" date="2016-10" db="EMBL/GenBank/DDBJ databases">
        <authorList>
            <person name="de Groot N.N."/>
        </authorList>
    </citation>
    <scope>NUCLEOTIDE SEQUENCE [LARGE SCALE GENOMIC DNA]</scope>
    <source>
        <strain evidence="2 3">DSM 21039</strain>
    </source>
</reference>
<sequence>MSYADLPLHYGQVPPWLARRMALLGGAIVEAIVLQYGKGEVLRRLSDPCWFQALGCVMGMDWHSSGITTSVMGALKKSVNPMSGELGIYICGGKGRHSRETPAELQVIAERTGLPGDLLVRSSKLSAKVDNTAVQDGFQIYLHSFVVSDTGEWAVIQQGMNDASGMARRYHWHSATLPSFTETPHTFIYGQNQGQILNLTDKGATPAKSGLLQMVQEGPDRMLPEIRKLVMPSHHDVRAMDVDLKRLGSVLAVAHERELHDFESLLLLEGVGPRTIQSLTLVSEVIYGTPSRFTDPARFSFAHGGKDGHPFPVPTKVYDETIQVLRSAVDKSKLGQTDKQEAIRKLSVLSEKLEKDFIPNENFQQVIERERNTSWMYGGRTVMGKAKPPAKKDKDDPQLKLF</sequence>
<dbReference type="RefSeq" id="WP_089911416.1">
    <property type="nucleotide sequence ID" value="NZ_FOBB01000002.1"/>
</dbReference>
<name>A0A1H7SVN9_9BACT</name>
<dbReference type="Proteomes" id="UP000198984">
    <property type="component" value="Unassembled WGS sequence"/>
</dbReference>
<evidence type="ECO:0008006" key="4">
    <source>
        <dbReference type="Google" id="ProtNLM"/>
    </source>
</evidence>
<dbReference type="Pfam" id="PF05559">
    <property type="entry name" value="DUF763"/>
    <property type="match status" value="1"/>
</dbReference>
<dbReference type="STRING" id="573321.SAMN04488505_1021063"/>
<feature type="compositionally biased region" description="Basic and acidic residues" evidence="1">
    <location>
        <begin position="390"/>
        <end position="402"/>
    </location>
</feature>
<evidence type="ECO:0000313" key="2">
    <source>
        <dbReference type="EMBL" id="SEL76722.1"/>
    </source>
</evidence>
<protein>
    <recommendedName>
        <fullName evidence="4">DUF763 domain-containing protein</fullName>
    </recommendedName>
</protein>
<evidence type="ECO:0000313" key="3">
    <source>
        <dbReference type="Proteomes" id="UP000198984"/>
    </source>
</evidence>
<dbReference type="AlphaFoldDB" id="A0A1H7SVN9"/>
<gene>
    <name evidence="2" type="ORF">SAMN04488505_1021063</name>
</gene>